<proteinExistence type="predicted"/>
<evidence type="ECO:0000313" key="3">
    <source>
        <dbReference type="EMBL" id="KUG19764.1"/>
    </source>
</evidence>
<protein>
    <submittedName>
        <fullName evidence="3">Amidase</fullName>
    </submittedName>
</protein>
<feature type="domain" description="Isochorismatase-like" evidence="2">
    <location>
        <begin position="20"/>
        <end position="190"/>
    </location>
</feature>
<keyword evidence="1" id="KW-0378">Hydrolase</keyword>
<sequence>MEMLRDCRARTGIRFLPGQSALLVIDMQGYFLDRRSPAYIPAAPAIVRNVRALMDGFLARSRPIILTRHLDDGEGGGLMHAWWGTALTRDDPGSEIISELSDPAAIVMEKSQYDAFYGTELEAVLQAAGVRQVVITGVMTHLCCETTARSAFVRGYAVFLPIDGCAAPAERMHRATLTSASHGFAVPVLAETLLAALGGGGHANR</sequence>
<gene>
    <name evidence="3" type="ORF">ASZ90_010498</name>
</gene>
<evidence type="ECO:0000256" key="1">
    <source>
        <dbReference type="ARBA" id="ARBA00022801"/>
    </source>
</evidence>
<name>A0A0W8FFX2_9ZZZZ</name>
<dbReference type="AlphaFoldDB" id="A0A0W8FFX2"/>
<dbReference type="InterPro" id="IPR000868">
    <property type="entry name" value="Isochorismatase-like_dom"/>
</dbReference>
<dbReference type="EMBL" id="LNQE01001259">
    <property type="protein sequence ID" value="KUG19764.1"/>
    <property type="molecule type" value="Genomic_DNA"/>
</dbReference>
<dbReference type="InterPro" id="IPR036380">
    <property type="entry name" value="Isochorismatase-like_sf"/>
</dbReference>
<organism evidence="3">
    <name type="scientific">hydrocarbon metagenome</name>
    <dbReference type="NCBI Taxonomy" id="938273"/>
    <lineage>
        <taxon>unclassified sequences</taxon>
        <taxon>metagenomes</taxon>
        <taxon>ecological metagenomes</taxon>
    </lineage>
</organism>
<dbReference type="InterPro" id="IPR050272">
    <property type="entry name" value="Isochorismatase-like_hydrls"/>
</dbReference>
<dbReference type="Gene3D" id="3.40.50.850">
    <property type="entry name" value="Isochorismatase-like"/>
    <property type="match status" value="1"/>
</dbReference>
<reference evidence="3" key="1">
    <citation type="journal article" date="2015" name="Proc. Natl. Acad. Sci. U.S.A.">
        <title>Networks of energetic and metabolic interactions define dynamics in microbial communities.</title>
        <authorList>
            <person name="Embree M."/>
            <person name="Liu J.K."/>
            <person name="Al-Bassam M.M."/>
            <person name="Zengler K."/>
        </authorList>
    </citation>
    <scope>NUCLEOTIDE SEQUENCE</scope>
</reference>
<evidence type="ECO:0000259" key="2">
    <source>
        <dbReference type="Pfam" id="PF00857"/>
    </source>
</evidence>
<comment type="caution">
    <text evidence="3">The sequence shown here is derived from an EMBL/GenBank/DDBJ whole genome shotgun (WGS) entry which is preliminary data.</text>
</comment>
<dbReference type="PANTHER" id="PTHR43540:SF6">
    <property type="entry name" value="ISOCHORISMATASE-LIKE DOMAIN-CONTAINING PROTEIN"/>
    <property type="match status" value="1"/>
</dbReference>
<dbReference type="CDD" id="cd00431">
    <property type="entry name" value="cysteine_hydrolases"/>
    <property type="match status" value="1"/>
</dbReference>
<dbReference type="Pfam" id="PF00857">
    <property type="entry name" value="Isochorismatase"/>
    <property type="match status" value="1"/>
</dbReference>
<dbReference type="GO" id="GO:0016787">
    <property type="term" value="F:hydrolase activity"/>
    <property type="evidence" value="ECO:0007669"/>
    <property type="project" value="UniProtKB-KW"/>
</dbReference>
<dbReference type="PANTHER" id="PTHR43540">
    <property type="entry name" value="PEROXYUREIDOACRYLATE/UREIDOACRYLATE AMIDOHYDROLASE-RELATED"/>
    <property type="match status" value="1"/>
</dbReference>
<accession>A0A0W8FFX2</accession>
<dbReference type="SUPFAM" id="SSF52499">
    <property type="entry name" value="Isochorismatase-like hydrolases"/>
    <property type="match status" value="1"/>
</dbReference>